<dbReference type="GO" id="GO:0046872">
    <property type="term" value="F:metal ion binding"/>
    <property type="evidence" value="ECO:0007669"/>
    <property type="project" value="UniProtKB-KW"/>
</dbReference>
<evidence type="ECO:0000259" key="4">
    <source>
        <dbReference type="Pfam" id="PF13613"/>
    </source>
</evidence>
<reference evidence="5 6" key="1">
    <citation type="submission" date="2019-03" db="EMBL/GenBank/DDBJ databases">
        <title>Draft genome sequences of novel Actinobacteria.</title>
        <authorList>
            <person name="Sahin N."/>
            <person name="Ay H."/>
            <person name="Saygin H."/>
        </authorList>
    </citation>
    <scope>NUCLEOTIDE SEQUENCE [LARGE SCALE GENOMIC DNA]</scope>
    <source>
        <strain evidence="5 6">16K309</strain>
    </source>
</reference>
<sequence>MVSDLNWDDLGVGRAGVLSSRRVTGLSEQVIAELVAEVGPVWQARQDARLSERPWRRAPGAGAKYKLVFVDRLLATLVHLRHGSTHDVLAAWFGVDRSTITRAIHEIRPLLADRGCRVEQGIRLRTVADVVAYLDTVRQTALMDATEIRVRRPTIKRAGRHQFISGKSRQNAMKALMITDAQGRVLFCGATARGSTADITQARQAGVPDWLEHTMAVEILTDAGYQGLGAQTCGQVLTPTLRHHKKRLARMPGIAELRAEQRKSYARRRVRVEHGIAHLKNWRSLARHLGRRDNLDDTVRAVAGLLSDHQRIDRPQRKPIAALTAAAM</sequence>
<feature type="domain" description="Transposase Helix-turn-helix" evidence="4">
    <location>
        <begin position="66"/>
        <end position="116"/>
    </location>
</feature>
<dbReference type="InterPro" id="IPR027806">
    <property type="entry name" value="HARBI1_dom"/>
</dbReference>
<comment type="cofactor">
    <cofactor evidence="1">
        <name>a divalent metal cation</name>
        <dbReference type="ChEBI" id="CHEBI:60240"/>
    </cofactor>
</comment>
<evidence type="ECO:0000313" key="6">
    <source>
        <dbReference type="Proteomes" id="UP000295674"/>
    </source>
</evidence>
<organism evidence="5 6">
    <name type="scientific">Saccharopolyspora terrae</name>
    <dbReference type="NCBI Taxonomy" id="2530384"/>
    <lineage>
        <taxon>Bacteria</taxon>
        <taxon>Bacillati</taxon>
        <taxon>Actinomycetota</taxon>
        <taxon>Actinomycetes</taxon>
        <taxon>Pseudonocardiales</taxon>
        <taxon>Pseudonocardiaceae</taxon>
        <taxon>Saccharopolyspora</taxon>
    </lineage>
</organism>
<dbReference type="AlphaFoldDB" id="A0A4R4VBT5"/>
<keyword evidence="6" id="KW-1185">Reference proteome</keyword>
<evidence type="ECO:0000256" key="2">
    <source>
        <dbReference type="ARBA" id="ARBA00022723"/>
    </source>
</evidence>
<dbReference type="EMBL" id="SMKS01000099">
    <property type="protein sequence ID" value="TDC99374.1"/>
    <property type="molecule type" value="Genomic_DNA"/>
</dbReference>
<evidence type="ECO:0000256" key="1">
    <source>
        <dbReference type="ARBA" id="ARBA00001968"/>
    </source>
</evidence>
<protein>
    <submittedName>
        <fullName evidence="5">Transposase</fullName>
    </submittedName>
</protein>
<evidence type="ECO:0000259" key="3">
    <source>
        <dbReference type="Pfam" id="PF13359"/>
    </source>
</evidence>
<dbReference type="Pfam" id="PF13613">
    <property type="entry name" value="HTH_Tnp_4"/>
    <property type="match status" value="1"/>
</dbReference>
<proteinExistence type="predicted"/>
<dbReference type="Proteomes" id="UP000295674">
    <property type="component" value="Unassembled WGS sequence"/>
</dbReference>
<dbReference type="InterPro" id="IPR027805">
    <property type="entry name" value="Transposase_HTH_dom"/>
</dbReference>
<dbReference type="OrthoDB" id="5340187at2"/>
<evidence type="ECO:0000313" key="5">
    <source>
        <dbReference type="EMBL" id="TDC99374.1"/>
    </source>
</evidence>
<comment type="caution">
    <text evidence="5">The sequence shown here is derived from an EMBL/GenBank/DDBJ whole genome shotgun (WGS) entry which is preliminary data.</text>
</comment>
<feature type="domain" description="DDE Tnp4" evidence="3">
    <location>
        <begin position="143"/>
        <end position="305"/>
    </location>
</feature>
<dbReference type="Pfam" id="PF13359">
    <property type="entry name" value="DDE_Tnp_4"/>
    <property type="match status" value="1"/>
</dbReference>
<dbReference type="PANTHER" id="PTHR23080">
    <property type="entry name" value="THAP DOMAIN PROTEIN"/>
    <property type="match status" value="1"/>
</dbReference>
<name>A0A4R4VBT5_9PSEU</name>
<accession>A0A4R4VBT5</accession>
<keyword evidence="2" id="KW-0479">Metal-binding</keyword>
<gene>
    <name evidence="5" type="ORF">E1181_29570</name>
</gene>